<comment type="similarity">
    <text evidence="1">Belongs to the sigma-70 factor family. ECF subfamily.</text>
</comment>
<dbReference type="InterPro" id="IPR013324">
    <property type="entry name" value="RNA_pol_sigma_r3/r4-like"/>
</dbReference>
<keyword evidence="3" id="KW-0731">Sigma factor</keyword>
<proteinExistence type="inferred from homology"/>
<keyword evidence="2" id="KW-0805">Transcription regulation</keyword>
<evidence type="ECO:0000259" key="5">
    <source>
        <dbReference type="Pfam" id="PF04542"/>
    </source>
</evidence>
<dbReference type="CDD" id="cd06171">
    <property type="entry name" value="Sigma70_r4"/>
    <property type="match status" value="1"/>
</dbReference>
<dbReference type="GO" id="GO:0006352">
    <property type="term" value="P:DNA-templated transcription initiation"/>
    <property type="evidence" value="ECO:0007669"/>
    <property type="project" value="InterPro"/>
</dbReference>
<protein>
    <submittedName>
        <fullName evidence="7">RNA polymerase sigma factor (Sigma-70 family)</fullName>
    </submittedName>
</protein>
<feature type="domain" description="RNA polymerase sigma factor 70 region 4 type 2" evidence="6">
    <location>
        <begin position="124"/>
        <end position="174"/>
    </location>
</feature>
<evidence type="ECO:0000256" key="2">
    <source>
        <dbReference type="ARBA" id="ARBA00023015"/>
    </source>
</evidence>
<evidence type="ECO:0000259" key="6">
    <source>
        <dbReference type="Pfam" id="PF08281"/>
    </source>
</evidence>
<dbReference type="NCBIfam" id="TIGR02937">
    <property type="entry name" value="sigma70-ECF"/>
    <property type="match status" value="1"/>
</dbReference>
<dbReference type="Pfam" id="PF08281">
    <property type="entry name" value="Sigma70_r4_2"/>
    <property type="match status" value="1"/>
</dbReference>
<dbReference type="Gene3D" id="1.10.1740.10">
    <property type="match status" value="1"/>
</dbReference>
<dbReference type="InterPro" id="IPR014284">
    <property type="entry name" value="RNA_pol_sigma-70_dom"/>
</dbReference>
<accession>A0A840TRD7</accession>
<dbReference type="AlphaFoldDB" id="A0A840TRD7"/>
<dbReference type="Proteomes" id="UP000557307">
    <property type="component" value="Unassembled WGS sequence"/>
</dbReference>
<evidence type="ECO:0000256" key="1">
    <source>
        <dbReference type="ARBA" id="ARBA00010641"/>
    </source>
</evidence>
<dbReference type="PANTHER" id="PTHR43133">
    <property type="entry name" value="RNA POLYMERASE ECF-TYPE SIGMA FACTO"/>
    <property type="match status" value="1"/>
</dbReference>
<evidence type="ECO:0000313" key="8">
    <source>
        <dbReference type="Proteomes" id="UP000557307"/>
    </source>
</evidence>
<dbReference type="SUPFAM" id="SSF88946">
    <property type="entry name" value="Sigma2 domain of RNA polymerase sigma factors"/>
    <property type="match status" value="1"/>
</dbReference>
<name>A0A840TRD7_9BACT</name>
<dbReference type="RefSeq" id="WP_184175671.1">
    <property type="nucleotide sequence ID" value="NZ_JACHGF010000005.1"/>
</dbReference>
<dbReference type="InterPro" id="IPR039425">
    <property type="entry name" value="RNA_pol_sigma-70-like"/>
</dbReference>
<dbReference type="SUPFAM" id="SSF88659">
    <property type="entry name" value="Sigma3 and sigma4 domains of RNA polymerase sigma factors"/>
    <property type="match status" value="1"/>
</dbReference>
<dbReference type="Gene3D" id="1.10.10.10">
    <property type="entry name" value="Winged helix-like DNA-binding domain superfamily/Winged helix DNA-binding domain"/>
    <property type="match status" value="1"/>
</dbReference>
<dbReference type="InterPro" id="IPR036388">
    <property type="entry name" value="WH-like_DNA-bd_sf"/>
</dbReference>
<reference evidence="7 8" key="1">
    <citation type="submission" date="2020-08" db="EMBL/GenBank/DDBJ databases">
        <title>Genomic Encyclopedia of Type Strains, Phase IV (KMG-IV): sequencing the most valuable type-strain genomes for metagenomic binning, comparative biology and taxonomic classification.</title>
        <authorList>
            <person name="Goeker M."/>
        </authorList>
    </citation>
    <scope>NUCLEOTIDE SEQUENCE [LARGE SCALE GENOMIC DNA]</scope>
    <source>
        <strain evidence="7 8">DSM 105074</strain>
    </source>
</reference>
<feature type="domain" description="RNA polymerase sigma-70 region 2" evidence="5">
    <location>
        <begin position="22"/>
        <end position="87"/>
    </location>
</feature>
<organism evidence="7 8">
    <name type="scientific">Rhabdobacter roseus</name>
    <dbReference type="NCBI Taxonomy" id="1655419"/>
    <lineage>
        <taxon>Bacteria</taxon>
        <taxon>Pseudomonadati</taxon>
        <taxon>Bacteroidota</taxon>
        <taxon>Cytophagia</taxon>
        <taxon>Cytophagales</taxon>
        <taxon>Cytophagaceae</taxon>
        <taxon>Rhabdobacter</taxon>
    </lineage>
</organism>
<dbReference type="Pfam" id="PF04542">
    <property type="entry name" value="Sigma70_r2"/>
    <property type="match status" value="1"/>
</dbReference>
<sequence>MDRDDQDWKAFLADDETALRKLMERFYGPLLNYGSKYSKSKEVIKDCIQELFIDLWFQRHQVAQPHSVKAYLLISLRRRLARKLSKASVLRLSDQPVDDEKLFYFESSPELLFIERESIVRQAQRVAEYLNELPRRQREIVYLKYYQNLTREEIAEVMGISHQSVSNLLQKALYSLRQVVPHDLSFILLGLSVADQLFS</sequence>
<dbReference type="InterPro" id="IPR007627">
    <property type="entry name" value="RNA_pol_sigma70_r2"/>
</dbReference>
<comment type="caution">
    <text evidence="7">The sequence shown here is derived from an EMBL/GenBank/DDBJ whole genome shotgun (WGS) entry which is preliminary data.</text>
</comment>
<dbReference type="EMBL" id="JACHGF010000005">
    <property type="protein sequence ID" value="MBB5285485.1"/>
    <property type="molecule type" value="Genomic_DNA"/>
</dbReference>
<evidence type="ECO:0000313" key="7">
    <source>
        <dbReference type="EMBL" id="MBB5285485.1"/>
    </source>
</evidence>
<evidence type="ECO:0000256" key="3">
    <source>
        <dbReference type="ARBA" id="ARBA00023082"/>
    </source>
</evidence>
<dbReference type="GO" id="GO:0003677">
    <property type="term" value="F:DNA binding"/>
    <property type="evidence" value="ECO:0007669"/>
    <property type="project" value="InterPro"/>
</dbReference>
<keyword evidence="4" id="KW-0804">Transcription</keyword>
<dbReference type="InterPro" id="IPR013249">
    <property type="entry name" value="RNA_pol_sigma70_r4_t2"/>
</dbReference>
<dbReference type="InterPro" id="IPR013325">
    <property type="entry name" value="RNA_pol_sigma_r2"/>
</dbReference>
<dbReference type="PANTHER" id="PTHR43133:SF46">
    <property type="entry name" value="RNA POLYMERASE SIGMA-70 FACTOR ECF SUBFAMILY"/>
    <property type="match status" value="1"/>
</dbReference>
<keyword evidence="8" id="KW-1185">Reference proteome</keyword>
<dbReference type="GO" id="GO:0016987">
    <property type="term" value="F:sigma factor activity"/>
    <property type="evidence" value="ECO:0007669"/>
    <property type="project" value="UniProtKB-KW"/>
</dbReference>
<evidence type="ECO:0000256" key="4">
    <source>
        <dbReference type="ARBA" id="ARBA00023163"/>
    </source>
</evidence>
<gene>
    <name evidence="7" type="ORF">HNQ92_003642</name>
</gene>